<feature type="transmembrane region" description="Helical" evidence="1">
    <location>
        <begin position="127"/>
        <end position="146"/>
    </location>
</feature>
<evidence type="ECO:0000256" key="1">
    <source>
        <dbReference type="SAM" id="Phobius"/>
    </source>
</evidence>
<keyword evidence="1" id="KW-0812">Transmembrane</keyword>
<proteinExistence type="predicted"/>
<dbReference type="GO" id="GO:0016020">
    <property type="term" value="C:membrane"/>
    <property type="evidence" value="ECO:0007669"/>
    <property type="project" value="InterPro"/>
</dbReference>
<dbReference type="AlphaFoldDB" id="A0A6C0LFF1"/>
<sequence>MLQFIFPLLSSLAYSSDVLFGKIALDEMPFDVFLFLLGICYTVFSIFIYIYNYTKINKYLLDEKNRKYIYYAIFAIVIGTILADCLMWYSIKISSKMNLPIVITLIHSAPILSLILVYLCYNVILDYRAIIGICISVIGCCIAVYYSNDIKND</sequence>
<feature type="transmembrane region" description="Helical" evidence="1">
    <location>
        <begin position="68"/>
        <end position="91"/>
    </location>
</feature>
<accession>A0A6C0LFF1</accession>
<reference evidence="3" key="1">
    <citation type="journal article" date="2020" name="Nature">
        <title>Giant virus diversity and host interactions through global metagenomics.</title>
        <authorList>
            <person name="Schulz F."/>
            <person name="Roux S."/>
            <person name="Paez-Espino D."/>
            <person name="Jungbluth S."/>
            <person name="Walsh D.A."/>
            <person name="Denef V.J."/>
            <person name="McMahon K.D."/>
            <person name="Konstantinidis K.T."/>
            <person name="Eloe-Fadrosh E.A."/>
            <person name="Kyrpides N.C."/>
            <person name="Woyke T."/>
        </authorList>
    </citation>
    <scope>NUCLEOTIDE SEQUENCE</scope>
    <source>
        <strain evidence="3">GVMAG-M-3300027804-48</strain>
    </source>
</reference>
<feature type="transmembrane region" description="Helical" evidence="1">
    <location>
        <begin position="31"/>
        <end position="52"/>
    </location>
</feature>
<keyword evidence="1" id="KW-1133">Transmembrane helix</keyword>
<evidence type="ECO:0000259" key="2">
    <source>
        <dbReference type="Pfam" id="PF00892"/>
    </source>
</evidence>
<feature type="transmembrane region" description="Helical" evidence="1">
    <location>
        <begin position="97"/>
        <end position="120"/>
    </location>
</feature>
<dbReference type="Pfam" id="PF00892">
    <property type="entry name" value="EamA"/>
    <property type="match status" value="1"/>
</dbReference>
<feature type="domain" description="EamA" evidence="2">
    <location>
        <begin position="5"/>
        <end position="144"/>
    </location>
</feature>
<dbReference type="InterPro" id="IPR000620">
    <property type="entry name" value="EamA_dom"/>
</dbReference>
<evidence type="ECO:0000313" key="3">
    <source>
        <dbReference type="EMBL" id="QHU29726.1"/>
    </source>
</evidence>
<organism evidence="3">
    <name type="scientific">viral metagenome</name>
    <dbReference type="NCBI Taxonomy" id="1070528"/>
    <lineage>
        <taxon>unclassified sequences</taxon>
        <taxon>metagenomes</taxon>
        <taxon>organismal metagenomes</taxon>
    </lineage>
</organism>
<dbReference type="EMBL" id="MN740494">
    <property type="protein sequence ID" value="QHU29726.1"/>
    <property type="molecule type" value="Genomic_DNA"/>
</dbReference>
<name>A0A6C0LFF1_9ZZZZ</name>
<keyword evidence="1" id="KW-0472">Membrane</keyword>
<protein>
    <recommendedName>
        <fullName evidence="2">EamA domain-containing protein</fullName>
    </recommendedName>
</protein>